<keyword evidence="3" id="KW-1185">Reference proteome</keyword>
<evidence type="ECO:0000313" key="3">
    <source>
        <dbReference type="Proteomes" id="UP001379945"/>
    </source>
</evidence>
<evidence type="ECO:0000256" key="1">
    <source>
        <dbReference type="SAM" id="Phobius"/>
    </source>
</evidence>
<dbReference type="InterPro" id="IPR032092">
    <property type="entry name" value="PilW"/>
</dbReference>
<dbReference type="RefSeq" id="WP_341397604.1">
    <property type="nucleotide sequence ID" value="NZ_JBBUTI010000002.1"/>
</dbReference>
<dbReference type="Pfam" id="PF16074">
    <property type="entry name" value="PilW"/>
    <property type="match status" value="1"/>
</dbReference>
<keyword evidence="1" id="KW-0472">Membrane</keyword>
<proteinExistence type="predicted"/>
<keyword evidence="1" id="KW-1133">Transmembrane helix</keyword>
<comment type="caution">
    <text evidence="2">The sequence shown here is derived from an EMBL/GenBank/DDBJ whole genome shotgun (WGS) entry which is preliminary data.</text>
</comment>
<dbReference type="InterPro" id="IPR012902">
    <property type="entry name" value="N_methyl_site"/>
</dbReference>
<organism evidence="2 3">
    <name type="scientific">Ideonella margarita</name>
    <dbReference type="NCBI Taxonomy" id="2984191"/>
    <lineage>
        <taxon>Bacteria</taxon>
        <taxon>Pseudomonadati</taxon>
        <taxon>Pseudomonadota</taxon>
        <taxon>Betaproteobacteria</taxon>
        <taxon>Burkholderiales</taxon>
        <taxon>Sphaerotilaceae</taxon>
        <taxon>Ideonella</taxon>
    </lineage>
</organism>
<feature type="transmembrane region" description="Helical" evidence="1">
    <location>
        <begin position="20"/>
        <end position="41"/>
    </location>
</feature>
<protein>
    <submittedName>
        <fullName evidence="2">PilW family protein</fullName>
    </submittedName>
</protein>
<accession>A0ABU9C0Q9</accession>
<gene>
    <name evidence="2" type="ORF">AACH00_03620</name>
</gene>
<dbReference type="PROSITE" id="PS00409">
    <property type="entry name" value="PROKAR_NTER_METHYL"/>
    <property type="match status" value="1"/>
</dbReference>
<reference evidence="2 3" key="1">
    <citation type="submission" date="2024-04" db="EMBL/GenBank/DDBJ databases">
        <title>Novel species of the genus Ideonella isolated from streams.</title>
        <authorList>
            <person name="Lu H."/>
        </authorList>
    </citation>
    <scope>NUCLEOTIDE SEQUENCE [LARGE SCALE GENOMIC DNA]</scope>
    <source>
        <strain evidence="2 3">LYT19W</strain>
    </source>
</reference>
<evidence type="ECO:0000313" key="2">
    <source>
        <dbReference type="EMBL" id="MEK8045432.1"/>
    </source>
</evidence>
<keyword evidence="1" id="KW-0812">Transmembrane</keyword>
<dbReference type="Proteomes" id="UP001379945">
    <property type="component" value="Unassembled WGS sequence"/>
</dbReference>
<name>A0ABU9C0Q9_9BURK</name>
<dbReference type="Pfam" id="PF07963">
    <property type="entry name" value="N_methyl"/>
    <property type="match status" value="1"/>
</dbReference>
<dbReference type="EMBL" id="JBBUTI010000002">
    <property type="protein sequence ID" value="MEK8045432.1"/>
    <property type="molecule type" value="Genomic_DNA"/>
</dbReference>
<sequence length="400" mass="41138">MMQRPVFRAAARLGQAGLSLIELMVSLVIGMVLSLALFAVLSSSEGSKRITGGLNDLDQAGNIVQYQLDQWVRSAGSGFLAAADYAYGCRLTATAASGQTLPRSAALPAPFASVNPDGSRRFALAPVIILPNATTPGSSGATSDVLVVMGGSAGFGGAPSVMTAAPGTTALTLNNTLSYAAGDMLLVADPNGTGGAAVPCMVTQVDSTFTGGTATSLTLGGSFHGGTINSTSLTGYSADAMALPLGNPTTNPPQFLVIGVGDNDTLFTYDLLQTAGADQALQARTQGVFEMHAIYGVDTDNDGEIDSWVSPSTGNYAPANLTAGSATANARLQQIKAVRVAMIMRLPLLEKTAVSPSSLTLFPDLAGAGLSQTRTLSTTEQRYRYRVVDTTLVLRNNLML</sequence>